<proteinExistence type="predicted"/>
<dbReference type="Pfam" id="PF14321">
    <property type="entry name" value="DUF4382"/>
    <property type="match status" value="1"/>
</dbReference>
<protein>
    <submittedName>
        <fullName evidence="2">DUF4382 domain-containing protein</fullName>
    </submittedName>
</protein>
<gene>
    <name evidence="2" type="ORF">QWZ15_07620</name>
</gene>
<organism evidence="2 3">
    <name type="scientific">Cyclobacterium jeungdonense</name>
    <dbReference type="NCBI Taxonomy" id="708087"/>
    <lineage>
        <taxon>Bacteria</taxon>
        <taxon>Pseudomonadati</taxon>
        <taxon>Bacteroidota</taxon>
        <taxon>Cytophagia</taxon>
        <taxon>Cytophagales</taxon>
        <taxon>Cyclobacteriaceae</taxon>
        <taxon>Cyclobacterium</taxon>
    </lineage>
</organism>
<reference evidence="3" key="1">
    <citation type="journal article" date="2019" name="Int. J. Syst. Evol. Microbiol.">
        <title>The Global Catalogue of Microorganisms (GCM) 10K type strain sequencing project: providing services to taxonomists for standard genome sequencing and annotation.</title>
        <authorList>
            <consortium name="The Broad Institute Genomics Platform"/>
            <consortium name="The Broad Institute Genome Sequencing Center for Infectious Disease"/>
            <person name="Wu L."/>
            <person name="Ma J."/>
        </authorList>
    </citation>
    <scope>NUCLEOTIDE SEQUENCE [LARGE SCALE GENOMIC DNA]</scope>
    <source>
        <strain evidence="3">CECT 7706</strain>
    </source>
</reference>
<comment type="caution">
    <text evidence="2">The sequence shown here is derived from an EMBL/GenBank/DDBJ whole genome shotgun (WGS) entry which is preliminary data.</text>
</comment>
<dbReference type="Proteomes" id="UP001236663">
    <property type="component" value="Unassembled WGS sequence"/>
</dbReference>
<evidence type="ECO:0000313" key="3">
    <source>
        <dbReference type="Proteomes" id="UP001236663"/>
    </source>
</evidence>
<name>A0ABT8C7Q5_9BACT</name>
<keyword evidence="3" id="KW-1185">Reference proteome</keyword>
<sequence>MEKLKSKREGPAVNYPGMNILNRLLLFCLLPGCLAACEDASLENRSLVNILLIDAPGDFDEVWIEVLGVEVLPSGVRGSAENASWIDIPYQAASNTVRISDLVNDQRLLIGRAEIQSGTISGIRLRLGEEMYLVRDEIRIDLTPSSILEELLDLEVSIDVESGLSYDVYIDFDLAQSIQQSPGESFQLIPEIRAFVTDQTAAIRGTVVPRNLRPHIFAINNTDTLATLTESTGGFYLKGLPPTDYGIFIDAPSGYLDTAFRVSTKPDTVIALPNITLQPQNP</sequence>
<feature type="domain" description="DUF4382" evidence="1">
    <location>
        <begin position="47"/>
        <end position="190"/>
    </location>
</feature>
<dbReference type="EMBL" id="JAUFQS010000006">
    <property type="protein sequence ID" value="MDN3687691.1"/>
    <property type="molecule type" value="Genomic_DNA"/>
</dbReference>
<evidence type="ECO:0000259" key="1">
    <source>
        <dbReference type="Pfam" id="PF14321"/>
    </source>
</evidence>
<dbReference type="InterPro" id="IPR025491">
    <property type="entry name" value="DUF4382"/>
</dbReference>
<evidence type="ECO:0000313" key="2">
    <source>
        <dbReference type="EMBL" id="MDN3687691.1"/>
    </source>
</evidence>
<dbReference type="RefSeq" id="WP_163385042.1">
    <property type="nucleotide sequence ID" value="NZ_JAUFQS010000006.1"/>
</dbReference>
<accession>A0ABT8C7Q5</accession>